<dbReference type="GO" id="GO:0016747">
    <property type="term" value="F:acyltransferase activity, transferring groups other than amino-acyl groups"/>
    <property type="evidence" value="ECO:0007669"/>
    <property type="project" value="InterPro"/>
</dbReference>
<feature type="transmembrane region" description="Helical" evidence="1">
    <location>
        <begin position="136"/>
        <end position="158"/>
    </location>
</feature>
<evidence type="ECO:0000256" key="1">
    <source>
        <dbReference type="SAM" id="Phobius"/>
    </source>
</evidence>
<dbReference type="PANTHER" id="PTHR23028">
    <property type="entry name" value="ACETYLTRANSFERASE"/>
    <property type="match status" value="1"/>
</dbReference>
<feature type="transmembrane region" description="Helical" evidence="1">
    <location>
        <begin position="395"/>
        <end position="413"/>
    </location>
</feature>
<dbReference type="AlphaFoldDB" id="A0A1L7WFK4"/>
<name>A0A1L7WFK4_9HELO</name>
<proteinExistence type="predicted"/>
<accession>A0A1L7WFK4</accession>
<dbReference type="STRING" id="576137.A0A1L7WFK4"/>
<feature type="transmembrane region" description="Helical" evidence="1">
    <location>
        <begin position="434"/>
        <end position="451"/>
    </location>
</feature>
<evidence type="ECO:0000259" key="2">
    <source>
        <dbReference type="Pfam" id="PF01757"/>
    </source>
</evidence>
<sequence>MPSIEDEEQNALLLEDFDQVKDSPSSLSHPERSDDFIRGPSIDDAILGKSSGLLSKSWHFTWRSIIPALAPSFLPLGQDHEPQKKRKLHPTSYLDGLRGVAAFFVYVHHFILVWFPTLSHGYNSIPGTTSIFQAPIIRIIYAGRGMVTIFFVFSGYVLSYKALRQIRKGDYEGLLNTLASATFRRMLRLFLPIAASTFLCMLFARWGWYVGAPTNPGITPTFFAQVRDWWLHLVAISNPTEGINGESIYADPYGFQLWTIPREFRGSLVIYLSLLGLAKTAQLQRAILEAGLVAYTFWVGQWDLGLFLSGLMLAEMQFIREDLACAPLFTNLGRFVPSAVQRNKNTLLHALTFVMVVVAIHFLTFPDLSASSTPGYSHMISWTPPLYGSVNLTQRFWLCLGSIILVLALCLSPPIQHGSTPLLQKVFNHPFSQYLANISYALYVTHALVLWSVGGRLLSHWNVARVTSGQYIIGFLISAVINSILCFWMSDLFWRGVDAKSVEFAKWVTDWCFIE</sequence>
<dbReference type="Proteomes" id="UP000184330">
    <property type="component" value="Unassembled WGS sequence"/>
</dbReference>
<protein>
    <recommendedName>
        <fullName evidence="2">Acyltransferase 3 domain-containing protein</fullName>
    </recommendedName>
</protein>
<dbReference type="EMBL" id="FJOG01000002">
    <property type="protein sequence ID" value="CZR51556.1"/>
    <property type="molecule type" value="Genomic_DNA"/>
</dbReference>
<feature type="transmembrane region" description="Helical" evidence="1">
    <location>
        <begin position="471"/>
        <end position="490"/>
    </location>
</feature>
<feature type="domain" description="Acyltransferase 3" evidence="2">
    <location>
        <begin position="93"/>
        <end position="487"/>
    </location>
</feature>
<keyword evidence="1" id="KW-0472">Membrane</keyword>
<feature type="transmembrane region" description="Helical" evidence="1">
    <location>
        <begin position="97"/>
        <end position="116"/>
    </location>
</feature>
<dbReference type="PANTHER" id="PTHR23028:SF134">
    <property type="entry name" value="PUTATIVE (AFU_ORTHOLOGUE AFUA_4G08520)-RELATED"/>
    <property type="match status" value="1"/>
</dbReference>
<reference evidence="3 4" key="1">
    <citation type="submission" date="2016-03" db="EMBL/GenBank/DDBJ databases">
        <authorList>
            <person name="Ploux O."/>
        </authorList>
    </citation>
    <scope>NUCLEOTIDE SEQUENCE [LARGE SCALE GENOMIC DNA]</scope>
    <source>
        <strain evidence="3 4">UAMH 11012</strain>
    </source>
</reference>
<feature type="transmembrane region" description="Helical" evidence="1">
    <location>
        <begin position="347"/>
        <end position="365"/>
    </location>
</feature>
<feature type="transmembrane region" description="Helical" evidence="1">
    <location>
        <begin position="189"/>
        <end position="208"/>
    </location>
</feature>
<evidence type="ECO:0000313" key="4">
    <source>
        <dbReference type="Proteomes" id="UP000184330"/>
    </source>
</evidence>
<keyword evidence="4" id="KW-1185">Reference proteome</keyword>
<organism evidence="3 4">
    <name type="scientific">Phialocephala subalpina</name>
    <dbReference type="NCBI Taxonomy" id="576137"/>
    <lineage>
        <taxon>Eukaryota</taxon>
        <taxon>Fungi</taxon>
        <taxon>Dikarya</taxon>
        <taxon>Ascomycota</taxon>
        <taxon>Pezizomycotina</taxon>
        <taxon>Leotiomycetes</taxon>
        <taxon>Helotiales</taxon>
        <taxon>Mollisiaceae</taxon>
        <taxon>Phialocephala</taxon>
        <taxon>Phialocephala fortinii species complex</taxon>
    </lineage>
</organism>
<dbReference type="InterPro" id="IPR002656">
    <property type="entry name" value="Acyl_transf_3_dom"/>
</dbReference>
<dbReference type="Pfam" id="PF01757">
    <property type="entry name" value="Acyl_transf_3"/>
    <property type="match status" value="1"/>
</dbReference>
<keyword evidence="1" id="KW-0812">Transmembrane</keyword>
<gene>
    <name evidence="3" type="ORF">PAC_01433</name>
</gene>
<dbReference type="OrthoDB" id="5819582at2759"/>
<dbReference type="InterPro" id="IPR050879">
    <property type="entry name" value="Acyltransferase_3"/>
</dbReference>
<evidence type="ECO:0000313" key="3">
    <source>
        <dbReference type="EMBL" id="CZR51556.1"/>
    </source>
</evidence>
<keyword evidence="1" id="KW-1133">Transmembrane helix</keyword>